<name>A0ABW4CLS3_9LACO</name>
<dbReference type="Pfam" id="PF13518">
    <property type="entry name" value="HTH_28"/>
    <property type="match status" value="1"/>
</dbReference>
<evidence type="ECO:0000313" key="3">
    <source>
        <dbReference type="EMBL" id="MFD1431079.1"/>
    </source>
</evidence>
<accession>A0ABW4CLS3</accession>
<dbReference type="PANTHER" id="PTHR33795">
    <property type="entry name" value="INSERTION ELEMENT IS150 PROTEIN INSJ"/>
    <property type="match status" value="1"/>
</dbReference>
<dbReference type="InterPro" id="IPR055247">
    <property type="entry name" value="InsJ-like_HTH"/>
</dbReference>
<dbReference type="EMBL" id="JBHTOC010000038">
    <property type="protein sequence ID" value="MFD1431079.1"/>
    <property type="molecule type" value="Genomic_DNA"/>
</dbReference>
<dbReference type="InterPro" id="IPR036388">
    <property type="entry name" value="WH-like_DNA-bd_sf"/>
</dbReference>
<keyword evidence="4" id="KW-1185">Reference proteome</keyword>
<dbReference type="Pfam" id="PF01527">
    <property type="entry name" value="HTH_Tnp_1"/>
    <property type="match status" value="1"/>
</dbReference>
<dbReference type="InterPro" id="IPR002514">
    <property type="entry name" value="Transposase_8"/>
</dbReference>
<evidence type="ECO:0000259" key="2">
    <source>
        <dbReference type="Pfam" id="PF13518"/>
    </source>
</evidence>
<gene>
    <name evidence="3" type="ORF">ACFQ4P_12785</name>
</gene>
<reference evidence="4" key="1">
    <citation type="journal article" date="2019" name="Int. J. Syst. Evol. Microbiol.">
        <title>The Global Catalogue of Microorganisms (GCM) 10K type strain sequencing project: providing services to taxonomists for standard genome sequencing and annotation.</title>
        <authorList>
            <consortium name="The Broad Institute Genomics Platform"/>
            <consortium name="The Broad Institute Genome Sequencing Center for Infectious Disease"/>
            <person name="Wu L."/>
            <person name="Ma J."/>
        </authorList>
    </citation>
    <scope>NUCLEOTIDE SEQUENCE [LARGE SCALE GENOMIC DNA]</scope>
    <source>
        <strain evidence="4">CCM 8980</strain>
    </source>
</reference>
<proteinExistence type="inferred from homology"/>
<dbReference type="PANTHER" id="PTHR33795:SF1">
    <property type="entry name" value="INSERTION ELEMENT IS150 PROTEIN INSJ"/>
    <property type="match status" value="1"/>
</dbReference>
<evidence type="ECO:0000256" key="1">
    <source>
        <dbReference type="ARBA" id="ARBA00038232"/>
    </source>
</evidence>
<dbReference type="Proteomes" id="UP001597196">
    <property type="component" value="Unassembled WGS sequence"/>
</dbReference>
<feature type="domain" description="Insertion element IS150 protein InsJ-like helix-turn-helix" evidence="2">
    <location>
        <begin position="132"/>
        <end position="181"/>
    </location>
</feature>
<protein>
    <submittedName>
        <fullName evidence="3">Helix-turn-helix domain-containing protein</fullName>
    </submittedName>
</protein>
<dbReference type="InterPro" id="IPR010921">
    <property type="entry name" value="Trp_repressor/repl_initiator"/>
</dbReference>
<dbReference type="RefSeq" id="WP_225877969.1">
    <property type="nucleotide sequence ID" value="NZ_BOLQ01000054.1"/>
</dbReference>
<evidence type="ECO:0000313" key="4">
    <source>
        <dbReference type="Proteomes" id="UP001597196"/>
    </source>
</evidence>
<sequence>FCMPRSKHTAEEKLAILNEYQQSGLPFQTFARQHGIDPETLRRWQVRYERDGVNGLTEARKNNHYSKSLKLEVVQAFLNGEGSALGLAIKYGLRGASQVKDWVSKYNGDKPLTASPSRKQVPTMSRKTTFDERIKIVEYVTKGKHSYTETAEHFQVSYQQARSWVLKARDGGYEALVDNRGHHKDASELTEVEKLKLEVRQLKAELADKELVERFAKKLLELQRKG</sequence>
<organism evidence="3 4">
    <name type="scientific">Lacticaseibacillus mingshuiensis</name>
    <dbReference type="NCBI Taxonomy" id="2799574"/>
    <lineage>
        <taxon>Bacteria</taxon>
        <taxon>Bacillati</taxon>
        <taxon>Bacillota</taxon>
        <taxon>Bacilli</taxon>
        <taxon>Lactobacillales</taxon>
        <taxon>Lactobacillaceae</taxon>
        <taxon>Lacticaseibacillus</taxon>
    </lineage>
</organism>
<comment type="caution">
    <text evidence="3">The sequence shown here is derived from an EMBL/GenBank/DDBJ whole genome shotgun (WGS) entry which is preliminary data.</text>
</comment>
<comment type="similarity">
    <text evidence="1">Belongs to the IS150/IS1296 orfA family.</text>
</comment>
<dbReference type="InterPro" id="IPR052057">
    <property type="entry name" value="IS150/IS1296_orfA-like"/>
</dbReference>
<dbReference type="SUPFAM" id="SSF48295">
    <property type="entry name" value="TrpR-like"/>
    <property type="match status" value="3"/>
</dbReference>
<dbReference type="Gene3D" id="1.10.10.10">
    <property type="entry name" value="Winged helix-like DNA-binding domain superfamily/Winged helix DNA-binding domain"/>
    <property type="match status" value="2"/>
</dbReference>
<feature type="non-terminal residue" evidence="3">
    <location>
        <position position="1"/>
    </location>
</feature>